<feature type="transmembrane region" description="Helical" evidence="2">
    <location>
        <begin position="174"/>
        <end position="196"/>
    </location>
</feature>
<feature type="transmembrane region" description="Helical" evidence="2">
    <location>
        <begin position="910"/>
        <end position="929"/>
    </location>
</feature>
<feature type="transmembrane region" description="Helical" evidence="2">
    <location>
        <begin position="700"/>
        <end position="719"/>
    </location>
</feature>
<feature type="compositionally biased region" description="Pro residues" evidence="1">
    <location>
        <begin position="62"/>
        <end position="72"/>
    </location>
</feature>
<feature type="transmembrane region" description="Helical" evidence="2">
    <location>
        <begin position="755"/>
        <end position="775"/>
    </location>
</feature>
<feature type="transmembrane region" description="Helical" evidence="2">
    <location>
        <begin position="671"/>
        <end position="688"/>
    </location>
</feature>
<name>A0ABW3L211_9BACI</name>
<feature type="transmembrane region" description="Helical" evidence="2">
    <location>
        <begin position="208"/>
        <end position="228"/>
    </location>
</feature>
<feature type="transmembrane region" description="Helical" evidence="2">
    <location>
        <begin position="533"/>
        <end position="551"/>
    </location>
</feature>
<evidence type="ECO:0008006" key="5">
    <source>
        <dbReference type="Google" id="ProtNLM"/>
    </source>
</evidence>
<feature type="transmembrane region" description="Helical" evidence="2">
    <location>
        <begin position="828"/>
        <end position="847"/>
    </location>
</feature>
<feature type="transmembrane region" description="Helical" evidence="2">
    <location>
        <begin position="852"/>
        <end position="867"/>
    </location>
</feature>
<feature type="transmembrane region" description="Helical" evidence="2">
    <location>
        <begin position="395"/>
        <end position="413"/>
    </location>
</feature>
<feature type="transmembrane region" description="Helical" evidence="2">
    <location>
        <begin position="879"/>
        <end position="898"/>
    </location>
</feature>
<sequence>MKEREKVFRSELWKLWQKGFISERDYESFSEKYDAYIKHMNEEQLQASMETAEVKVEEEKPAPIPKNPVPAPKPKKVKTQEQVRERNITWSLILGVVLLLISGLVVATTNWDQMGAGLKVISISFISIFFLGLSVISSKFLKIEKTAFAFLTLGSLLIPVVVLAIGYFELLGSYLSIFGEGRELLGLIGTLLPLPLYVRNGHRHQSRLFIWISYLFLSFSVGFGIAALEVSVDVFYLGIMIFNGLLLYGYHRFNQNERWKLFMKELPIFAQLNLIVSTMLMLFLFKSEVFYSFNVLLTAVIYMAMVFVYDRKEYQFVFSALFAYGAYQLTEHSFLQQVDLVVYAIIGTAFLGFAVASGKHDYIRRMFRYISAVISFAAFLYITYQGILLRTETDQSLLLLIAYLVIALNYTYLAYVTNHLLFAYLSPFFLFVSGFEVWSLIESRYTDWVNPEVFLFFFAVGVFFLLGLANRHKYLQAIRTSSYYLSIGVMALTVLYALSIFAYLETALMLAVVALLAIVVGKKRTAETKIAGWVHPVSLGFSLFLIYPELADASFFYEHNLNVPFHLSLTGLLILGTSLLWRKMNVQPFEEAAFFTGQGFYLFGLLAMANVFIDINHDFVRPLLLLIGIGISVWLVLRTKLHGLWMYVTTVVFFFYGSLVIPLPLNTLNGVLLYYGFAPIAFLLVDHYAGRWREDLKPYFFWFGQGVQLLLIPVFLLSYASPDPVHPFIFLLALVIYVYSALIKQKEWQVRSLMYVGMSVIPLFLALLLDYYQWLENMPDAYIWMIASGIFACILVTVPRLWKKRVLDYTIPFSIFGLWMVVTEWTLISVWEIIPMTVYAAFTLYLLHKRGWSYLAILPLAATIAMWEQVDVRLSDMTLLVVETISFLVLLVLGRYLFKAFARWDKNEHYIDWYTITAFLYVLQVGETIGSDPVVWLEIIPFVMVSIGLFYQFGRFDQTFVQPVLATLAMVSILPTYYLIFNEYQSEIPELIHAELIALPLMALVVLLSLKTWSNYKKVMQYVQLTVLLLVTIYLVVDAIQSQTIWDAVIIGGLSLVSILAGMQFRIKSYFFVGTGVLIFNVMYQTKPYWGNLPWWSYLLIAGSTLIAVASYNEWQKQKGDSNKGKLEAKFKRLILSFKEWD</sequence>
<feature type="transmembrane region" description="Helical" evidence="2">
    <location>
        <begin position="420"/>
        <end position="441"/>
    </location>
</feature>
<dbReference type="RefSeq" id="WP_386058505.1">
    <property type="nucleotide sequence ID" value="NZ_JBHTKL010000002.1"/>
</dbReference>
<gene>
    <name evidence="3" type="ORF">ACFQ2J_08055</name>
</gene>
<feature type="transmembrane region" description="Helical" evidence="2">
    <location>
        <begin position="234"/>
        <end position="253"/>
    </location>
</feature>
<feature type="transmembrane region" description="Helical" evidence="2">
    <location>
        <begin position="316"/>
        <end position="334"/>
    </location>
</feature>
<feature type="transmembrane region" description="Helical" evidence="2">
    <location>
        <begin position="369"/>
        <end position="389"/>
    </location>
</feature>
<feature type="transmembrane region" description="Helical" evidence="2">
    <location>
        <begin position="806"/>
        <end position="822"/>
    </location>
</feature>
<feature type="transmembrane region" description="Helical" evidence="2">
    <location>
        <begin position="1070"/>
        <end position="1087"/>
    </location>
</feature>
<dbReference type="EMBL" id="JBHTKL010000002">
    <property type="protein sequence ID" value="MFD1019143.1"/>
    <property type="molecule type" value="Genomic_DNA"/>
</dbReference>
<evidence type="ECO:0000313" key="4">
    <source>
        <dbReference type="Proteomes" id="UP001596990"/>
    </source>
</evidence>
<feature type="transmembrane region" description="Helical" evidence="2">
    <location>
        <begin position="619"/>
        <end position="637"/>
    </location>
</feature>
<feature type="transmembrane region" description="Helical" evidence="2">
    <location>
        <begin position="453"/>
        <end position="469"/>
    </location>
</feature>
<feature type="transmembrane region" description="Helical" evidence="2">
    <location>
        <begin position="1022"/>
        <end position="1040"/>
    </location>
</feature>
<keyword evidence="4" id="KW-1185">Reference proteome</keyword>
<reference evidence="4" key="1">
    <citation type="journal article" date="2019" name="Int. J. Syst. Evol. Microbiol.">
        <title>The Global Catalogue of Microorganisms (GCM) 10K type strain sequencing project: providing services to taxonomists for standard genome sequencing and annotation.</title>
        <authorList>
            <consortium name="The Broad Institute Genomics Platform"/>
            <consortium name="The Broad Institute Genome Sequencing Center for Infectious Disease"/>
            <person name="Wu L."/>
            <person name="Ma J."/>
        </authorList>
    </citation>
    <scope>NUCLEOTIDE SEQUENCE [LARGE SCALE GENOMIC DNA]</scope>
    <source>
        <strain evidence="4">CCUG 56607</strain>
    </source>
</reference>
<feature type="transmembrane region" description="Helical" evidence="2">
    <location>
        <begin position="114"/>
        <end position="136"/>
    </location>
</feature>
<dbReference type="Proteomes" id="UP001596990">
    <property type="component" value="Unassembled WGS sequence"/>
</dbReference>
<protein>
    <recommendedName>
        <fullName evidence="5">DUF2157 domain-containing protein</fullName>
    </recommendedName>
</protein>
<feature type="transmembrane region" description="Helical" evidence="2">
    <location>
        <begin position="1093"/>
        <end position="1112"/>
    </location>
</feature>
<feature type="transmembrane region" description="Helical" evidence="2">
    <location>
        <begin position="148"/>
        <end position="168"/>
    </location>
</feature>
<evidence type="ECO:0000313" key="3">
    <source>
        <dbReference type="EMBL" id="MFD1019143.1"/>
    </source>
</evidence>
<feature type="transmembrane region" description="Helical" evidence="2">
    <location>
        <begin position="265"/>
        <end position="285"/>
    </location>
</feature>
<feature type="transmembrane region" description="Helical" evidence="2">
    <location>
        <begin position="960"/>
        <end position="980"/>
    </location>
</feature>
<organism evidence="3 4">
    <name type="scientific">Thalassobacillus hwangdonensis</name>
    <dbReference type="NCBI Taxonomy" id="546108"/>
    <lineage>
        <taxon>Bacteria</taxon>
        <taxon>Bacillati</taxon>
        <taxon>Bacillota</taxon>
        <taxon>Bacilli</taxon>
        <taxon>Bacillales</taxon>
        <taxon>Bacillaceae</taxon>
        <taxon>Thalassobacillus</taxon>
    </lineage>
</organism>
<feature type="transmembrane region" description="Helical" evidence="2">
    <location>
        <begin position="340"/>
        <end position="357"/>
    </location>
</feature>
<comment type="caution">
    <text evidence="3">The sequence shown here is derived from an EMBL/GenBank/DDBJ whole genome shotgun (WGS) entry which is preliminary data.</text>
</comment>
<feature type="transmembrane region" description="Helical" evidence="2">
    <location>
        <begin position="992"/>
        <end position="1010"/>
    </location>
</feature>
<evidence type="ECO:0000256" key="2">
    <source>
        <dbReference type="SAM" id="Phobius"/>
    </source>
</evidence>
<feature type="transmembrane region" description="Helical" evidence="2">
    <location>
        <begin position="593"/>
        <end position="613"/>
    </location>
</feature>
<feature type="transmembrane region" description="Helical" evidence="2">
    <location>
        <begin position="935"/>
        <end position="953"/>
    </location>
</feature>
<feature type="transmembrane region" description="Helical" evidence="2">
    <location>
        <begin position="725"/>
        <end position="743"/>
    </location>
</feature>
<feature type="transmembrane region" description="Helical" evidence="2">
    <location>
        <begin position="88"/>
        <end position="108"/>
    </location>
</feature>
<feature type="region of interest" description="Disordered" evidence="1">
    <location>
        <begin position="56"/>
        <end position="78"/>
    </location>
</feature>
<feature type="transmembrane region" description="Helical" evidence="2">
    <location>
        <begin position="504"/>
        <end position="521"/>
    </location>
</feature>
<accession>A0ABW3L211</accession>
<feature type="transmembrane region" description="Helical" evidence="2">
    <location>
        <begin position="781"/>
        <end position="799"/>
    </location>
</feature>
<proteinExistence type="predicted"/>
<evidence type="ECO:0000256" key="1">
    <source>
        <dbReference type="SAM" id="MobiDB-lite"/>
    </source>
</evidence>
<feature type="transmembrane region" description="Helical" evidence="2">
    <location>
        <begin position="1046"/>
        <end position="1063"/>
    </location>
</feature>
<keyword evidence="2" id="KW-0812">Transmembrane</keyword>
<feature type="transmembrane region" description="Helical" evidence="2">
    <location>
        <begin position="563"/>
        <end position="581"/>
    </location>
</feature>
<keyword evidence="2" id="KW-0472">Membrane</keyword>
<feature type="transmembrane region" description="Helical" evidence="2">
    <location>
        <begin position="481"/>
        <end position="498"/>
    </location>
</feature>
<keyword evidence="2" id="KW-1133">Transmembrane helix</keyword>
<feature type="transmembrane region" description="Helical" evidence="2">
    <location>
        <begin position="291"/>
        <end position="309"/>
    </location>
</feature>
<feature type="transmembrane region" description="Helical" evidence="2">
    <location>
        <begin position="644"/>
        <end position="665"/>
    </location>
</feature>